<evidence type="ECO:0000313" key="3">
    <source>
        <dbReference type="Proteomes" id="UP000195570"/>
    </source>
</evidence>
<protein>
    <submittedName>
        <fullName evidence="2">Alpha/beta hydrolase family, putative</fullName>
    </submittedName>
</protein>
<dbReference type="Proteomes" id="UP000195570">
    <property type="component" value="Unassembled WGS sequence"/>
</dbReference>
<name>A0A1G4I9U0_TRYEQ</name>
<evidence type="ECO:0000313" key="2">
    <source>
        <dbReference type="EMBL" id="SCU68653.1"/>
    </source>
</evidence>
<sequence>MRLARTLHHVASATTGGGQMLEGLVNDGPEVAHKQHASFTPFSIQPWQARCVGASRRKLLPQMLMYHGARLGPRPLIILDHSTKGEAGVAEAARKYESILSQLSWDYGAVYIPLHAQCTDSSKDLLEQSCQRICAVMDALDVRWTHFLTYSYGALVAVRMASSQEFPHRVGTLMSLDTPLVTRELLRNMEQREDIAKAERDINVPEDGLAFAKQALLSSLEGPLPCPAAEDESLYRDYLFDPNRIFGAGGLVRDESRYVPLKSLLGVRHPVQLIVPSANPLSDAAAHSEVFGHRRPAVVKCCQRHEDLFKESAAKEVAGVLGAWMRRFEPDCFISKRYEQAANEMGQLMLSTAQVSSESAGKGGGEPRKKKEKKKSKA</sequence>
<dbReference type="VEuPathDB" id="TriTrypDB:TEOVI_000608400"/>
<proteinExistence type="predicted"/>
<dbReference type="SUPFAM" id="SSF53474">
    <property type="entry name" value="alpha/beta-Hydrolases"/>
    <property type="match status" value="1"/>
</dbReference>
<dbReference type="AlphaFoldDB" id="A0A1G4I9U0"/>
<accession>A0A1G4I9U0</accession>
<gene>
    <name evidence="2" type="ORF">TEOVI_000608400</name>
</gene>
<dbReference type="EMBL" id="CZPT02001026">
    <property type="protein sequence ID" value="SCU68653.1"/>
    <property type="molecule type" value="Genomic_DNA"/>
</dbReference>
<comment type="caution">
    <text evidence="2">The sequence shown here is derived from an EMBL/GenBank/DDBJ whole genome shotgun (WGS) entry which is preliminary data.</text>
</comment>
<dbReference type="FunFam" id="3.40.50.1820:FF:000595">
    <property type="entry name" value="Alpha/beta hydrolase family, putative"/>
    <property type="match status" value="1"/>
</dbReference>
<keyword evidence="3" id="KW-1185">Reference proteome</keyword>
<evidence type="ECO:0000256" key="1">
    <source>
        <dbReference type="SAM" id="MobiDB-lite"/>
    </source>
</evidence>
<feature type="compositionally biased region" description="Basic residues" evidence="1">
    <location>
        <begin position="368"/>
        <end position="378"/>
    </location>
</feature>
<reference evidence="2" key="1">
    <citation type="submission" date="2016-09" db="EMBL/GenBank/DDBJ databases">
        <authorList>
            <person name="Hebert L."/>
            <person name="Moumen B."/>
        </authorList>
    </citation>
    <scope>NUCLEOTIDE SEQUENCE [LARGE SCALE GENOMIC DNA]</scope>
    <source>
        <strain evidence="2">OVI</strain>
    </source>
</reference>
<keyword evidence="2" id="KW-0378">Hydrolase</keyword>
<dbReference type="RefSeq" id="XP_067079776.1">
    <property type="nucleotide sequence ID" value="XM_067223675.1"/>
</dbReference>
<dbReference type="Gene3D" id="3.40.50.1820">
    <property type="entry name" value="alpha/beta hydrolase"/>
    <property type="match status" value="1"/>
</dbReference>
<organism evidence="2 3">
    <name type="scientific">Trypanosoma equiperdum</name>
    <dbReference type="NCBI Taxonomy" id="5694"/>
    <lineage>
        <taxon>Eukaryota</taxon>
        <taxon>Discoba</taxon>
        <taxon>Euglenozoa</taxon>
        <taxon>Kinetoplastea</taxon>
        <taxon>Metakinetoplastina</taxon>
        <taxon>Trypanosomatida</taxon>
        <taxon>Trypanosomatidae</taxon>
        <taxon>Trypanosoma</taxon>
    </lineage>
</organism>
<dbReference type="GO" id="GO:0016787">
    <property type="term" value="F:hydrolase activity"/>
    <property type="evidence" value="ECO:0007669"/>
    <property type="project" value="UniProtKB-KW"/>
</dbReference>
<dbReference type="GeneID" id="92380023"/>
<feature type="region of interest" description="Disordered" evidence="1">
    <location>
        <begin position="352"/>
        <end position="378"/>
    </location>
</feature>
<dbReference type="InterPro" id="IPR029058">
    <property type="entry name" value="AB_hydrolase_fold"/>
</dbReference>